<reference evidence="10" key="1">
    <citation type="submission" date="2021-02" db="EMBL/GenBank/DDBJ databases">
        <authorList>
            <person name="Nowell W R."/>
        </authorList>
    </citation>
    <scope>NUCLEOTIDE SEQUENCE</scope>
    <source>
        <strain evidence="10">Ploen Becks lab</strain>
    </source>
</reference>
<gene>
    <name evidence="10" type="ORF">OXX778_LOCUS1524</name>
</gene>
<dbReference type="Pfam" id="PF21362">
    <property type="entry name" value="Sina_RING"/>
    <property type="match status" value="1"/>
</dbReference>
<evidence type="ECO:0000256" key="2">
    <source>
        <dbReference type="ARBA" id="ARBA00022490"/>
    </source>
</evidence>
<evidence type="ECO:0000256" key="6">
    <source>
        <dbReference type="ARBA" id="ARBA00034319"/>
    </source>
</evidence>
<dbReference type="GO" id="GO:0005737">
    <property type="term" value="C:cytoplasm"/>
    <property type="evidence" value="ECO:0007669"/>
    <property type="project" value="UniProtKB-SubCell"/>
</dbReference>
<dbReference type="Proteomes" id="UP000663879">
    <property type="component" value="Unassembled WGS sequence"/>
</dbReference>
<organism evidence="10 11">
    <name type="scientific">Brachionus calyciflorus</name>
    <dbReference type="NCBI Taxonomy" id="104777"/>
    <lineage>
        <taxon>Eukaryota</taxon>
        <taxon>Metazoa</taxon>
        <taxon>Spiralia</taxon>
        <taxon>Gnathifera</taxon>
        <taxon>Rotifera</taxon>
        <taxon>Eurotatoria</taxon>
        <taxon>Monogononta</taxon>
        <taxon>Pseudotrocha</taxon>
        <taxon>Ploima</taxon>
        <taxon>Brachionidae</taxon>
        <taxon>Brachionus</taxon>
    </lineage>
</organism>
<evidence type="ECO:0000256" key="7">
    <source>
        <dbReference type="PROSITE-ProRule" id="PRU00175"/>
    </source>
</evidence>
<keyword evidence="11" id="KW-1185">Reference proteome</keyword>
<protein>
    <recommendedName>
        <fullName evidence="9">RING-type domain-containing protein</fullName>
    </recommendedName>
</protein>
<dbReference type="EMBL" id="CAJNOC010000099">
    <property type="protein sequence ID" value="CAF0714903.1"/>
    <property type="molecule type" value="Genomic_DNA"/>
</dbReference>
<evidence type="ECO:0000256" key="5">
    <source>
        <dbReference type="ARBA" id="ARBA00022833"/>
    </source>
</evidence>
<sequence length="389" mass="44380">MSCQTAQSTQLNLNTSSTSSISLSQQPSPVSSLDFNMSSEISNPPTSSSLSSPDETQYKKVKLENFEENETKKLKSTHNSYTTKKLEDRIGGILCCTVCLDLPFASIYQCSNGHLMCADCFAHLLADARLKEELATCPNCRCEISKQLCCRNLAVEKTLSELPASCLYCESMYARNILDFHQKEECLERPTKCAYSQIGCNWEGPYHELDSHCHECVHPNKPGKEIIDFLKDKTSETNDDQLALNQLVNFLSFEKICFNDLQFKQYKTDEITPKLYFETNRFTAFNNHWVLKARVNDNQKNPNLTVNRYISFQLILKSKPNNPQANMPISFCILKGPMGEVQINPKVNTFEFNQNKTETDFLKLNIKASDCNKLLASKTINFRFFMFQP</sequence>
<evidence type="ECO:0000313" key="11">
    <source>
        <dbReference type="Proteomes" id="UP000663879"/>
    </source>
</evidence>
<evidence type="ECO:0000259" key="9">
    <source>
        <dbReference type="PROSITE" id="PS50089"/>
    </source>
</evidence>
<dbReference type="GO" id="GO:0008270">
    <property type="term" value="F:zinc ion binding"/>
    <property type="evidence" value="ECO:0007669"/>
    <property type="project" value="UniProtKB-KW"/>
</dbReference>
<dbReference type="InterPro" id="IPR049548">
    <property type="entry name" value="Sina-like_RING"/>
</dbReference>
<dbReference type="OrthoDB" id="10062218at2759"/>
<dbReference type="AlphaFoldDB" id="A0A813M7N8"/>
<proteinExistence type="inferred from homology"/>
<dbReference type="InterPro" id="IPR013083">
    <property type="entry name" value="Znf_RING/FYVE/PHD"/>
</dbReference>
<evidence type="ECO:0000256" key="1">
    <source>
        <dbReference type="ARBA" id="ARBA00004496"/>
    </source>
</evidence>
<evidence type="ECO:0000256" key="8">
    <source>
        <dbReference type="SAM" id="MobiDB-lite"/>
    </source>
</evidence>
<dbReference type="PROSITE" id="PS50089">
    <property type="entry name" value="ZF_RING_2"/>
    <property type="match status" value="1"/>
</dbReference>
<dbReference type="SUPFAM" id="SSF49599">
    <property type="entry name" value="TRAF domain-like"/>
    <property type="match status" value="1"/>
</dbReference>
<dbReference type="PANTHER" id="PTHR23059:SF4">
    <property type="entry name" value="ZINC FINGER TRAF-TYPE-CONTAINING PROTEIN 1"/>
    <property type="match status" value="1"/>
</dbReference>
<comment type="similarity">
    <text evidence="6">Belongs to the ZFTRAF1 family.</text>
</comment>
<evidence type="ECO:0000313" key="10">
    <source>
        <dbReference type="EMBL" id="CAF0714903.1"/>
    </source>
</evidence>
<comment type="subcellular location">
    <subcellularLocation>
        <location evidence="1">Cytoplasm</location>
    </subcellularLocation>
</comment>
<accession>A0A813M7N8</accession>
<evidence type="ECO:0000256" key="4">
    <source>
        <dbReference type="ARBA" id="ARBA00022771"/>
    </source>
</evidence>
<keyword evidence="3" id="KW-0479">Metal-binding</keyword>
<dbReference type="SUPFAM" id="SSF57850">
    <property type="entry name" value="RING/U-box"/>
    <property type="match status" value="1"/>
</dbReference>
<keyword evidence="4 7" id="KW-0863">Zinc-finger</keyword>
<feature type="region of interest" description="Disordered" evidence="8">
    <location>
        <begin position="1"/>
        <end position="55"/>
    </location>
</feature>
<dbReference type="InterPro" id="IPR039338">
    <property type="entry name" value="ZFTRAF1"/>
</dbReference>
<feature type="compositionally biased region" description="Low complexity" evidence="8">
    <location>
        <begin position="7"/>
        <end position="53"/>
    </location>
</feature>
<comment type="caution">
    <text evidence="10">The sequence shown here is derived from an EMBL/GenBank/DDBJ whole genome shotgun (WGS) entry which is preliminary data.</text>
</comment>
<dbReference type="PANTHER" id="PTHR23059">
    <property type="entry name" value="CYSTEINE AND HISTIDINE-RICH PROTEIN 1"/>
    <property type="match status" value="1"/>
</dbReference>
<dbReference type="InterPro" id="IPR001841">
    <property type="entry name" value="Znf_RING"/>
</dbReference>
<evidence type="ECO:0000256" key="3">
    <source>
        <dbReference type="ARBA" id="ARBA00022723"/>
    </source>
</evidence>
<name>A0A813M7N8_9BILA</name>
<dbReference type="GO" id="GO:0005634">
    <property type="term" value="C:nucleus"/>
    <property type="evidence" value="ECO:0007669"/>
    <property type="project" value="TreeGrafter"/>
</dbReference>
<keyword evidence="2" id="KW-0963">Cytoplasm</keyword>
<keyword evidence="5" id="KW-0862">Zinc</keyword>
<feature type="domain" description="RING-type" evidence="9">
    <location>
        <begin position="96"/>
        <end position="141"/>
    </location>
</feature>
<dbReference type="Gene3D" id="3.30.40.10">
    <property type="entry name" value="Zinc/RING finger domain, C3HC4 (zinc finger)"/>
    <property type="match status" value="2"/>
</dbReference>
<dbReference type="CDD" id="cd16505">
    <property type="entry name" value="RING-HC_CYHR1"/>
    <property type="match status" value="1"/>
</dbReference>